<dbReference type="OrthoDB" id="5840532at2759"/>
<dbReference type="GO" id="GO:0016491">
    <property type="term" value="F:oxidoreductase activity"/>
    <property type="evidence" value="ECO:0007669"/>
    <property type="project" value="UniProtKB-KW"/>
</dbReference>
<dbReference type="InterPro" id="IPR002347">
    <property type="entry name" value="SDR_fam"/>
</dbReference>
<sequence>MTSLLRGAALITGAGSGIGQATALAFAKYGARQLALCDIRPDAITQTTEKLKDHHQDLEILSLNLDTSREADVNHAVGHSAKHFGRLDIAVNNAGINGRAASSDQLEFEDWRKTMSVNLDGVWLCQRAEIRQMLKQEPLDQAPRGGRGTIVNVASMLGLVAASPSTPAVAYTASKHGVMGLTKTDAVMYAPRGIRINAVCPGYVATPLLEAVGANEILAAQVEKVPQKRVCSVEEVADAITFLASPMSSFVTGHGLVLDGGYSCQ</sequence>
<dbReference type="EMBL" id="MUNK01000179">
    <property type="protein sequence ID" value="OTA27338.1"/>
    <property type="molecule type" value="Genomic_DNA"/>
</dbReference>
<dbReference type="Gene3D" id="3.40.50.720">
    <property type="entry name" value="NAD(P)-binding Rossmann-like Domain"/>
    <property type="match status" value="1"/>
</dbReference>
<evidence type="ECO:0000256" key="2">
    <source>
        <dbReference type="ARBA" id="ARBA00022857"/>
    </source>
</evidence>
<keyword evidence="3" id="KW-0560">Oxidoreductase</keyword>
<dbReference type="Pfam" id="PF13561">
    <property type="entry name" value="adh_short_C2"/>
    <property type="match status" value="1"/>
</dbReference>
<dbReference type="CDD" id="cd05233">
    <property type="entry name" value="SDR_c"/>
    <property type="match status" value="1"/>
</dbReference>
<evidence type="ECO:0000313" key="5">
    <source>
        <dbReference type="Proteomes" id="UP000194280"/>
    </source>
</evidence>
<dbReference type="STRING" id="1157616.A0A1Z5SZA6"/>
<reference evidence="4 5" key="1">
    <citation type="submission" date="2017-01" db="EMBL/GenBank/DDBJ databases">
        <title>The recent genome duplication of the halophilic yeast Hortaea werneckii: insights from long-read sequencing.</title>
        <authorList>
            <person name="Sinha S."/>
            <person name="Flibotte S."/>
            <person name="Neira M."/>
            <person name="Lenassi M."/>
            <person name="Gostincar C."/>
            <person name="Stajich J.E."/>
            <person name="Nislow C.E."/>
        </authorList>
    </citation>
    <scope>NUCLEOTIDE SEQUENCE [LARGE SCALE GENOMIC DNA]</scope>
    <source>
        <strain evidence="4 5">EXF-2000</strain>
    </source>
</reference>
<evidence type="ECO:0000256" key="3">
    <source>
        <dbReference type="ARBA" id="ARBA00023002"/>
    </source>
</evidence>
<comment type="similarity">
    <text evidence="1">Belongs to the short-chain dehydrogenases/reductases (SDR) family.</text>
</comment>
<evidence type="ECO:0000313" key="4">
    <source>
        <dbReference type="EMBL" id="OTA27338.1"/>
    </source>
</evidence>
<dbReference type="AlphaFoldDB" id="A0A1Z5SZA6"/>
<gene>
    <name evidence="4" type="ORF">BTJ68_10474</name>
</gene>
<protein>
    <submittedName>
        <fullName evidence="4">Uncharacterized protein</fullName>
    </submittedName>
</protein>
<dbReference type="Proteomes" id="UP000194280">
    <property type="component" value="Unassembled WGS sequence"/>
</dbReference>
<dbReference type="PANTHER" id="PTHR24321:SF12">
    <property type="entry name" value="SHORT-CHAIN DEHYDROGENASE_REDUCTASE FAMILY, PUTATIVE (AFU_ORTHOLOGUE AFUA_5G14340)-RELATED"/>
    <property type="match status" value="1"/>
</dbReference>
<dbReference type="InParanoid" id="A0A1Z5SZA6"/>
<organism evidence="4 5">
    <name type="scientific">Hortaea werneckii EXF-2000</name>
    <dbReference type="NCBI Taxonomy" id="1157616"/>
    <lineage>
        <taxon>Eukaryota</taxon>
        <taxon>Fungi</taxon>
        <taxon>Dikarya</taxon>
        <taxon>Ascomycota</taxon>
        <taxon>Pezizomycotina</taxon>
        <taxon>Dothideomycetes</taxon>
        <taxon>Dothideomycetidae</taxon>
        <taxon>Mycosphaerellales</taxon>
        <taxon>Teratosphaeriaceae</taxon>
        <taxon>Hortaea</taxon>
    </lineage>
</organism>
<dbReference type="SUPFAM" id="SSF51735">
    <property type="entry name" value="NAD(P)-binding Rossmann-fold domains"/>
    <property type="match status" value="1"/>
</dbReference>
<dbReference type="VEuPathDB" id="FungiDB:BTJ68_10474"/>
<evidence type="ECO:0000256" key="1">
    <source>
        <dbReference type="ARBA" id="ARBA00006484"/>
    </source>
</evidence>
<name>A0A1Z5SZA6_HORWE</name>
<dbReference type="PRINTS" id="PR00080">
    <property type="entry name" value="SDRFAMILY"/>
</dbReference>
<proteinExistence type="inferred from homology"/>
<dbReference type="InterPro" id="IPR036291">
    <property type="entry name" value="NAD(P)-bd_dom_sf"/>
</dbReference>
<comment type="caution">
    <text evidence="4">The sequence shown here is derived from an EMBL/GenBank/DDBJ whole genome shotgun (WGS) entry which is preliminary data.</text>
</comment>
<dbReference type="PANTHER" id="PTHR24321">
    <property type="entry name" value="DEHYDROGENASES, SHORT CHAIN"/>
    <property type="match status" value="1"/>
</dbReference>
<dbReference type="PRINTS" id="PR00081">
    <property type="entry name" value="GDHRDH"/>
</dbReference>
<dbReference type="FunFam" id="3.40.50.720:FF:000084">
    <property type="entry name" value="Short-chain dehydrogenase reductase"/>
    <property type="match status" value="1"/>
</dbReference>
<keyword evidence="2" id="KW-0521">NADP</keyword>
<accession>A0A1Z5SZA6</accession>
<keyword evidence="5" id="KW-1185">Reference proteome</keyword>